<comment type="caution">
    <text evidence="1">The sequence shown here is derived from an EMBL/GenBank/DDBJ whole genome shotgun (WGS) entry which is preliminary data.</text>
</comment>
<organism evidence="1 2">
    <name type="scientific">Catellatospora methionotrophica</name>
    <dbReference type="NCBI Taxonomy" id="121620"/>
    <lineage>
        <taxon>Bacteria</taxon>
        <taxon>Bacillati</taxon>
        <taxon>Actinomycetota</taxon>
        <taxon>Actinomycetes</taxon>
        <taxon>Micromonosporales</taxon>
        <taxon>Micromonosporaceae</taxon>
        <taxon>Catellatospora</taxon>
    </lineage>
</organism>
<dbReference type="Proteomes" id="UP000660339">
    <property type="component" value="Unassembled WGS sequence"/>
</dbReference>
<evidence type="ECO:0000313" key="1">
    <source>
        <dbReference type="EMBL" id="GIG18938.1"/>
    </source>
</evidence>
<evidence type="ECO:0000313" key="2">
    <source>
        <dbReference type="Proteomes" id="UP000660339"/>
    </source>
</evidence>
<name>A0A8J3LD96_9ACTN</name>
<gene>
    <name evidence="1" type="ORF">Cme02nite_72700</name>
</gene>
<protein>
    <submittedName>
        <fullName evidence="1">Uncharacterized protein</fullName>
    </submittedName>
</protein>
<keyword evidence="2" id="KW-1185">Reference proteome</keyword>
<proteinExistence type="predicted"/>
<sequence>MLAECVGMPVPVGMHDEHERWPLYQQAMGSPECREQLMATVAVDPDPVLVMAVALAMLGIDRAGRDRWAALAPDEHGRAYATRRAAEHAVLDVNGDVPELGPELIATWTDWLQRTLSEVSTVPEVLRLLAEHGRTKRIRGTAAGRGHALRRQR</sequence>
<dbReference type="AlphaFoldDB" id="A0A8J3LD96"/>
<dbReference type="EMBL" id="BONJ01000045">
    <property type="protein sequence ID" value="GIG18938.1"/>
    <property type="molecule type" value="Genomic_DNA"/>
</dbReference>
<reference evidence="1" key="1">
    <citation type="submission" date="2021-01" db="EMBL/GenBank/DDBJ databases">
        <title>Whole genome shotgun sequence of Catellatospora methionotrophica NBRC 14553.</title>
        <authorList>
            <person name="Komaki H."/>
            <person name="Tamura T."/>
        </authorList>
    </citation>
    <scope>NUCLEOTIDE SEQUENCE</scope>
    <source>
        <strain evidence="1">NBRC 14553</strain>
    </source>
</reference>
<accession>A0A8J3LD96</accession>
<dbReference type="RefSeq" id="WP_166388867.1">
    <property type="nucleotide sequence ID" value="NZ_BAAATT010000020.1"/>
</dbReference>